<reference evidence="2" key="1">
    <citation type="journal article" date="2023" name="Front. Plant Sci.">
        <title>Chromosomal-level genome assembly of Melastoma candidum provides insights into trichome evolution.</title>
        <authorList>
            <person name="Zhong Y."/>
            <person name="Wu W."/>
            <person name="Sun C."/>
            <person name="Zou P."/>
            <person name="Liu Y."/>
            <person name="Dai S."/>
            <person name="Zhou R."/>
        </authorList>
    </citation>
    <scope>NUCLEOTIDE SEQUENCE [LARGE SCALE GENOMIC DNA]</scope>
</reference>
<accession>A0ACB9N261</accession>
<evidence type="ECO:0000313" key="2">
    <source>
        <dbReference type="Proteomes" id="UP001057402"/>
    </source>
</evidence>
<gene>
    <name evidence="1" type="ORF">MLD38_028634</name>
</gene>
<name>A0ACB9N261_9MYRT</name>
<organism evidence="1 2">
    <name type="scientific">Melastoma candidum</name>
    <dbReference type="NCBI Taxonomy" id="119954"/>
    <lineage>
        <taxon>Eukaryota</taxon>
        <taxon>Viridiplantae</taxon>
        <taxon>Streptophyta</taxon>
        <taxon>Embryophyta</taxon>
        <taxon>Tracheophyta</taxon>
        <taxon>Spermatophyta</taxon>
        <taxon>Magnoliopsida</taxon>
        <taxon>eudicotyledons</taxon>
        <taxon>Gunneridae</taxon>
        <taxon>Pentapetalae</taxon>
        <taxon>rosids</taxon>
        <taxon>malvids</taxon>
        <taxon>Myrtales</taxon>
        <taxon>Melastomataceae</taxon>
        <taxon>Melastomatoideae</taxon>
        <taxon>Melastomateae</taxon>
        <taxon>Melastoma</taxon>
    </lineage>
</organism>
<evidence type="ECO:0000313" key="1">
    <source>
        <dbReference type="EMBL" id="KAI4330336.1"/>
    </source>
</evidence>
<comment type="caution">
    <text evidence="1">The sequence shown here is derived from an EMBL/GenBank/DDBJ whole genome shotgun (WGS) entry which is preliminary data.</text>
</comment>
<keyword evidence="2" id="KW-1185">Reference proteome</keyword>
<dbReference type="Proteomes" id="UP001057402">
    <property type="component" value="Chromosome 8"/>
</dbReference>
<proteinExistence type="predicted"/>
<sequence length="115" mass="12548">MSVQAPGNNDHLWHRYGRVCSVGSCFTLKRVCSVVEVKHSNPKRRSCHASSGPTLFLACHDVAMHEHTSTHELGIIEGWSGASSFSLLKALFFHTSTESSLVGCILFLTLFPSCG</sequence>
<dbReference type="EMBL" id="CM042887">
    <property type="protein sequence ID" value="KAI4330336.1"/>
    <property type="molecule type" value="Genomic_DNA"/>
</dbReference>
<protein>
    <submittedName>
        <fullName evidence="1">Uncharacterized protein</fullName>
    </submittedName>
</protein>